<dbReference type="InterPro" id="IPR006059">
    <property type="entry name" value="SBP"/>
</dbReference>
<name>A0A7W2D8F0_9ACTN</name>
<dbReference type="Gene3D" id="3.40.190.10">
    <property type="entry name" value="Periplasmic binding protein-like II"/>
    <property type="match status" value="2"/>
</dbReference>
<dbReference type="PANTHER" id="PTHR43649">
    <property type="entry name" value="ARABINOSE-BINDING PROTEIN-RELATED"/>
    <property type="match status" value="1"/>
</dbReference>
<evidence type="ECO:0000256" key="2">
    <source>
        <dbReference type="ARBA" id="ARBA00022729"/>
    </source>
</evidence>
<evidence type="ECO:0000256" key="4">
    <source>
        <dbReference type="ARBA" id="ARBA00023139"/>
    </source>
</evidence>
<dbReference type="InterPro" id="IPR050490">
    <property type="entry name" value="Bact_solute-bd_prot1"/>
</dbReference>
<protein>
    <submittedName>
        <fullName evidence="6">Extracellular solute-binding protein</fullName>
    </submittedName>
</protein>
<dbReference type="Proteomes" id="UP000586976">
    <property type="component" value="Unassembled WGS sequence"/>
</dbReference>
<keyword evidence="7" id="KW-1185">Reference proteome</keyword>
<dbReference type="Pfam" id="PF01547">
    <property type="entry name" value="SBP_bac_1"/>
    <property type="match status" value="1"/>
</dbReference>
<keyword evidence="3" id="KW-0472">Membrane</keyword>
<reference evidence="6 7" key="1">
    <citation type="submission" date="2020-07" db="EMBL/GenBank/DDBJ databases">
        <title>Streptomyces isolated from Indian soil.</title>
        <authorList>
            <person name="Mandal S."/>
            <person name="Maiti P.K."/>
        </authorList>
    </citation>
    <scope>NUCLEOTIDE SEQUENCE [LARGE SCALE GENOMIC DNA]</scope>
    <source>
        <strain evidence="6 7">PSKA54</strain>
    </source>
</reference>
<keyword evidence="2" id="KW-0732">Signal</keyword>
<gene>
    <name evidence="6" type="ORF">H1V43_36340</name>
</gene>
<proteinExistence type="predicted"/>
<evidence type="ECO:0000313" key="7">
    <source>
        <dbReference type="Proteomes" id="UP000586976"/>
    </source>
</evidence>
<dbReference type="AlphaFoldDB" id="A0A7W2D8F0"/>
<evidence type="ECO:0000313" key="6">
    <source>
        <dbReference type="EMBL" id="MBA4866675.1"/>
    </source>
</evidence>
<organism evidence="6 7">
    <name type="scientific">Streptomyces himalayensis subsp. aureolus</name>
    <dbReference type="NCBI Taxonomy" id="2758039"/>
    <lineage>
        <taxon>Bacteria</taxon>
        <taxon>Bacillati</taxon>
        <taxon>Actinomycetota</taxon>
        <taxon>Actinomycetes</taxon>
        <taxon>Kitasatosporales</taxon>
        <taxon>Streptomycetaceae</taxon>
        <taxon>Streptomyces</taxon>
        <taxon>Streptomyces himalayensis</taxon>
    </lineage>
</organism>
<evidence type="ECO:0000256" key="3">
    <source>
        <dbReference type="ARBA" id="ARBA00023136"/>
    </source>
</evidence>
<comment type="caution">
    <text evidence="6">The sequence shown here is derived from an EMBL/GenBank/DDBJ whole genome shotgun (WGS) entry which is preliminary data.</text>
</comment>
<accession>A0A7W2D8F0</accession>
<keyword evidence="1" id="KW-1003">Cell membrane</keyword>
<keyword evidence="4" id="KW-0564">Palmitate</keyword>
<dbReference type="SUPFAM" id="SSF53850">
    <property type="entry name" value="Periplasmic binding protein-like II"/>
    <property type="match status" value="1"/>
</dbReference>
<keyword evidence="5" id="KW-0449">Lipoprotein</keyword>
<evidence type="ECO:0000256" key="1">
    <source>
        <dbReference type="ARBA" id="ARBA00022475"/>
    </source>
</evidence>
<sequence length="442" mass="47935">MSTMTHEAGSPRATRFRGLASSVTATALVAAMVTACGSDSSGGSSAEGLITLAMHNPNIQQQDPATYELVQAFNTKNPTMKVKLVGRPMEQHQQQMTIAAQSDTLPEVFWVYNALAKTMTKNGDLLDLGPVLGEKNLKGKFAPHMLSGFKQDGVQYGAPYQALVTGFYYNKSILDKHGIPVPETFGDLLSAVKKLKAKGVVPIAKGANNSSFSVWAFLTMLDRFGYEEKYQAILDKKLSYDNPDFLRLYQHIEELAEAGAFPSNMTTQTYTQAVASFTAGQAAFLDSGVWDAAKIQKSPIGKNVGFWAGPTFSDGVGKQKLVMNAPSAPLVVSAKVKEDPRKYEAVKKFLQFYYSDEGQQILVKNDQPPVTTYEPDVDKAKSSVFSAVLEEAAKPDLSSPKAQPDLVVSAETANAMYDSMYGVMSGAMSPKEAVQLVQRTLK</sequence>
<evidence type="ECO:0000256" key="5">
    <source>
        <dbReference type="ARBA" id="ARBA00023288"/>
    </source>
</evidence>
<dbReference type="RefSeq" id="WP_181868044.1">
    <property type="nucleotide sequence ID" value="NZ_JACEQY010000070.1"/>
</dbReference>
<dbReference type="EMBL" id="JACEQY010000070">
    <property type="protein sequence ID" value="MBA4866675.1"/>
    <property type="molecule type" value="Genomic_DNA"/>
</dbReference>
<dbReference type="PANTHER" id="PTHR43649:SF33">
    <property type="entry name" value="POLYGALACTURONAN_RHAMNOGALACTURONAN-BINDING PROTEIN YTCQ"/>
    <property type="match status" value="1"/>
</dbReference>